<protein>
    <submittedName>
        <fullName evidence="2">Uncharacterized protein</fullName>
    </submittedName>
</protein>
<keyword evidence="3" id="KW-1185">Reference proteome</keyword>
<evidence type="ECO:0000313" key="2">
    <source>
        <dbReference type="EMBL" id="GBP15481.1"/>
    </source>
</evidence>
<dbReference type="AlphaFoldDB" id="A0A4C1TNU9"/>
<accession>A0A4C1TNU9</accession>
<organism evidence="2 3">
    <name type="scientific">Eumeta variegata</name>
    <name type="common">Bagworm moth</name>
    <name type="synonym">Eumeta japonica</name>
    <dbReference type="NCBI Taxonomy" id="151549"/>
    <lineage>
        <taxon>Eukaryota</taxon>
        <taxon>Metazoa</taxon>
        <taxon>Ecdysozoa</taxon>
        <taxon>Arthropoda</taxon>
        <taxon>Hexapoda</taxon>
        <taxon>Insecta</taxon>
        <taxon>Pterygota</taxon>
        <taxon>Neoptera</taxon>
        <taxon>Endopterygota</taxon>
        <taxon>Lepidoptera</taxon>
        <taxon>Glossata</taxon>
        <taxon>Ditrysia</taxon>
        <taxon>Tineoidea</taxon>
        <taxon>Psychidae</taxon>
        <taxon>Oiketicinae</taxon>
        <taxon>Eumeta</taxon>
    </lineage>
</organism>
<gene>
    <name evidence="2" type="ORF">EVAR_9264_1</name>
</gene>
<comment type="caution">
    <text evidence="2">The sequence shown here is derived from an EMBL/GenBank/DDBJ whole genome shotgun (WGS) entry which is preliminary data.</text>
</comment>
<reference evidence="2 3" key="1">
    <citation type="journal article" date="2019" name="Commun. Biol.">
        <title>The bagworm genome reveals a unique fibroin gene that provides high tensile strength.</title>
        <authorList>
            <person name="Kono N."/>
            <person name="Nakamura H."/>
            <person name="Ohtoshi R."/>
            <person name="Tomita M."/>
            <person name="Numata K."/>
            <person name="Arakawa K."/>
        </authorList>
    </citation>
    <scope>NUCLEOTIDE SEQUENCE [LARGE SCALE GENOMIC DNA]</scope>
</reference>
<feature type="region of interest" description="Disordered" evidence="1">
    <location>
        <begin position="82"/>
        <end position="107"/>
    </location>
</feature>
<sequence>MYIELIPPSIDVNFSLSLAFDSDPGHTFDSDCVLTLVFNFSPVLNFGPDSAFNSDPSPALDSHSESFHMLSVESKESVHTLNKHKGITAHRAERPTSAQERVPTNLG</sequence>
<dbReference type="EMBL" id="BGZK01000072">
    <property type="protein sequence ID" value="GBP15481.1"/>
    <property type="molecule type" value="Genomic_DNA"/>
</dbReference>
<evidence type="ECO:0000313" key="3">
    <source>
        <dbReference type="Proteomes" id="UP000299102"/>
    </source>
</evidence>
<dbReference type="Proteomes" id="UP000299102">
    <property type="component" value="Unassembled WGS sequence"/>
</dbReference>
<proteinExistence type="predicted"/>
<evidence type="ECO:0000256" key="1">
    <source>
        <dbReference type="SAM" id="MobiDB-lite"/>
    </source>
</evidence>
<name>A0A4C1TNU9_EUMVA</name>